<evidence type="ECO:0000313" key="4">
    <source>
        <dbReference type="EMBL" id="KAK4289899.1"/>
    </source>
</evidence>
<accession>A0AAE1NGW1</accession>
<gene>
    <name evidence="4" type="ORF">Pmani_037160</name>
</gene>
<organism evidence="4 5">
    <name type="scientific">Petrolisthes manimaculis</name>
    <dbReference type="NCBI Taxonomy" id="1843537"/>
    <lineage>
        <taxon>Eukaryota</taxon>
        <taxon>Metazoa</taxon>
        <taxon>Ecdysozoa</taxon>
        <taxon>Arthropoda</taxon>
        <taxon>Crustacea</taxon>
        <taxon>Multicrustacea</taxon>
        <taxon>Malacostraca</taxon>
        <taxon>Eumalacostraca</taxon>
        <taxon>Eucarida</taxon>
        <taxon>Decapoda</taxon>
        <taxon>Pleocyemata</taxon>
        <taxon>Anomura</taxon>
        <taxon>Galatheoidea</taxon>
        <taxon>Porcellanidae</taxon>
        <taxon>Petrolisthes</taxon>
    </lineage>
</organism>
<dbReference type="Gene3D" id="2.60.40.640">
    <property type="match status" value="2"/>
</dbReference>
<dbReference type="Proteomes" id="UP001292094">
    <property type="component" value="Unassembled WGS sequence"/>
</dbReference>
<feature type="compositionally biased region" description="Pro residues" evidence="2">
    <location>
        <begin position="421"/>
        <end position="450"/>
    </location>
</feature>
<dbReference type="AlphaFoldDB" id="A0AAE1NGW1"/>
<reference evidence="4" key="1">
    <citation type="submission" date="2023-11" db="EMBL/GenBank/DDBJ databases">
        <title>Genome assemblies of two species of porcelain crab, Petrolisthes cinctipes and Petrolisthes manimaculis (Anomura: Porcellanidae).</title>
        <authorList>
            <person name="Angst P."/>
        </authorList>
    </citation>
    <scope>NUCLEOTIDE SEQUENCE</scope>
    <source>
        <strain evidence="4">PB745_02</strain>
        <tissue evidence="4">Gill</tissue>
    </source>
</reference>
<proteinExistence type="inferred from homology"/>
<comment type="similarity">
    <text evidence="1">Belongs to the arrestin family.</text>
</comment>
<name>A0AAE1NGW1_9EUCA</name>
<feature type="region of interest" description="Disordered" evidence="2">
    <location>
        <begin position="348"/>
        <end position="493"/>
    </location>
</feature>
<dbReference type="InterPro" id="IPR014752">
    <property type="entry name" value="Arrestin-like_C"/>
</dbReference>
<dbReference type="InterPro" id="IPR050357">
    <property type="entry name" value="Arrestin_domain-protein"/>
</dbReference>
<dbReference type="InterPro" id="IPR014756">
    <property type="entry name" value="Ig_E-set"/>
</dbReference>
<dbReference type="SMART" id="SM01017">
    <property type="entry name" value="Arrestin_C"/>
    <property type="match status" value="1"/>
</dbReference>
<sequence>MTLKVEVDEGQGWYGCGQVVTGRVTAFAPTTTACKAILVTIGGYTKTQWTDSEDKQKSAEETNFKEAVTIWSGRDFGDNIPQGEHTFPFQFLLPHNLPSSFEGVCGHVRYEAEARGELEWTDEPPTAKDTFKVINFIDLTQEPAMADKLDLFIQDTICCCCCEDGPIILRLTAEKTGYIPAEKTGYIPGEYILISGEVTNGTETPIDNAVITLTQTIAYHAEWEKKKKTTQLSEKKRLGIGAKETEMWNNVALYVPKTTACLRYSNIIEVKHVLKIQFNLGFASDVHIEKEISLGLIPVGKVTTTIDGEPTPPLHPDSDHPYPHPYPPNAAAVPPVSAYPNAVPPYLHPPYPHTNTDGAPFAAPPSAITQQPTSSSGLPFPPPSAPYATPSPSSSTPYAPPSSSTPYAPPSCSAPSEKPYPYTPPAPNAPPASPYAPPAPNAPPASPYGPPALTQPTAPSYQYIPPTQDLPPPPSYSSVIEQDQKALQHSQNT</sequence>
<evidence type="ECO:0000256" key="1">
    <source>
        <dbReference type="ARBA" id="ARBA00005298"/>
    </source>
</evidence>
<evidence type="ECO:0000256" key="2">
    <source>
        <dbReference type="SAM" id="MobiDB-lite"/>
    </source>
</evidence>
<dbReference type="PANTHER" id="PTHR11188">
    <property type="entry name" value="ARRESTIN DOMAIN CONTAINING PROTEIN"/>
    <property type="match status" value="1"/>
</dbReference>
<dbReference type="Pfam" id="PF00339">
    <property type="entry name" value="Arrestin_N"/>
    <property type="match status" value="1"/>
</dbReference>
<feature type="domain" description="Arrestin C-terminal-like" evidence="3">
    <location>
        <begin position="163"/>
        <end position="299"/>
    </location>
</feature>
<dbReference type="SUPFAM" id="SSF81296">
    <property type="entry name" value="E set domains"/>
    <property type="match status" value="2"/>
</dbReference>
<dbReference type="InterPro" id="IPR011022">
    <property type="entry name" value="Arrestin_C-like"/>
</dbReference>
<evidence type="ECO:0000259" key="3">
    <source>
        <dbReference type="SMART" id="SM01017"/>
    </source>
</evidence>
<dbReference type="GO" id="GO:0005737">
    <property type="term" value="C:cytoplasm"/>
    <property type="evidence" value="ECO:0007669"/>
    <property type="project" value="TreeGrafter"/>
</dbReference>
<dbReference type="Pfam" id="PF02752">
    <property type="entry name" value="Arrestin_C"/>
    <property type="match status" value="1"/>
</dbReference>
<protein>
    <recommendedName>
        <fullName evidence="3">Arrestin C-terminal-like domain-containing protein</fullName>
    </recommendedName>
</protein>
<feature type="region of interest" description="Disordered" evidence="2">
    <location>
        <begin position="307"/>
        <end position="329"/>
    </location>
</feature>
<comment type="caution">
    <text evidence="4">The sequence shown here is derived from an EMBL/GenBank/DDBJ whole genome shotgun (WGS) entry which is preliminary data.</text>
</comment>
<feature type="compositionally biased region" description="Polar residues" evidence="2">
    <location>
        <begin position="476"/>
        <end position="493"/>
    </location>
</feature>
<dbReference type="PANTHER" id="PTHR11188:SF176">
    <property type="entry name" value="ARRESTIN DOMAIN-CONTAINING PROTEIN 1"/>
    <property type="match status" value="1"/>
</dbReference>
<dbReference type="EMBL" id="JAWZYT010005674">
    <property type="protein sequence ID" value="KAK4289899.1"/>
    <property type="molecule type" value="Genomic_DNA"/>
</dbReference>
<dbReference type="PROSITE" id="PS51257">
    <property type="entry name" value="PROKAR_LIPOPROTEIN"/>
    <property type="match status" value="1"/>
</dbReference>
<evidence type="ECO:0000313" key="5">
    <source>
        <dbReference type="Proteomes" id="UP001292094"/>
    </source>
</evidence>
<dbReference type="InterPro" id="IPR011021">
    <property type="entry name" value="Arrestin-like_N"/>
</dbReference>
<dbReference type="GO" id="GO:0015031">
    <property type="term" value="P:protein transport"/>
    <property type="evidence" value="ECO:0007669"/>
    <property type="project" value="TreeGrafter"/>
</dbReference>
<feature type="compositionally biased region" description="Low complexity" evidence="2">
    <location>
        <begin position="386"/>
        <end position="420"/>
    </location>
</feature>
<keyword evidence="5" id="KW-1185">Reference proteome</keyword>